<feature type="compositionally biased region" description="Basic and acidic residues" evidence="18">
    <location>
        <begin position="116"/>
        <end position="128"/>
    </location>
</feature>
<dbReference type="PANTHER" id="PTHR24092">
    <property type="entry name" value="PROBABLE PHOSPHOLIPID-TRANSPORTING ATPASE"/>
    <property type="match status" value="1"/>
</dbReference>
<evidence type="ECO:0000256" key="10">
    <source>
        <dbReference type="ARBA" id="ARBA00022989"/>
    </source>
</evidence>
<dbReference type="OrthoDB" id="377733at2759"/>
<dbReference type="InterPro" id="IPR023298">
    <property type="entry name" value="ATPase_P-typ_TM_dom_sf"/>
</dbReference>
<feature type="binding site" evidence="15">
    <location>
        <position position="1015"/>
    </location>
    <ligand>
        <name>ATP</name>
        <dbReference type="ChEBI" id="CHEBI:30616"/>
    </ligand>
</feature>
<feature type="binding site" evidence="15">
    <location>
        <position position="1014"/>
    </location>
    <ligand>
        <name>ATP</name>
        <dbReference type="ChEBI" id="CHEBI:30616"/>
    </ligand>
</feature>
<accession>A0A8H8BVH1</accession>
<evidence type="ECO:0000259" key="20">
    <source>
        <dbReference type="Pfam" id="PF16209"/>
    </source>
</evidence>
<reference evidence="22" key="1">
    <citation type="submission" date="2021-02" db="EMBL/GenBank/DDBJ databases">
        <title>Genome sequence Cadophora malorum strain M34.</title>
        <authorList>
            <person name="Stefanovic E."/>
            <person name="Vu D."/>
            <person name="Scully C."/>
            <person name="Dijksterhuis J."/>
            <person name="Roader J."/>
            <person name="Houbraken J."/>
        </authorList>
    </citation>
    <scope>NUCLEOTIDE SEQUENCE</scope>
    <source>
        <strain evidence="22">M34</strain>
    </source>
</reference>
<evidence type="ECO:0000259" key="21">
    <source>
        <dbReference type="Pfam" id="PF16212"/>
    </source>
</evidence>
<feature type="transmembrane region" description="Helical" evidence="17">
    <location>
        <begin position="463"/>
        <end position="481"/>
    </location>
</feature>
<feature type="compositionally biased region" description="Low complexity" evidence="18">
    <location>
        <begin position="48"/>
        <end position="68"/>
    </location>
</feature>
<feature type="region of interest" description="Disordered" evidence="18">
    <location>
        <begin position="825"/>
        <end position="871"/>
    </location>
</feature>
<evidence type="ECO:0000256" key="17">
    <source>
        <dbReference type="RuleBase" id="RU362033"/>
    </source>
</evidence>
<dbReference type="Gene3D" id="3.40.1110.10">
    <property type="entry name" value="Calcium-transporting ATPase, cytoplasmic domain N"/>
    <property type="match status" value="2"/>
</dbReference>
<dbReference type="InterPro" id="IPR023299">
    <property type="entry name" value="ATPase_P-typ_cyto_dom_N"/>
</dbReference>
<dbReference type="InterPro" id="IPR023214">
    <property type="entry name" value="HAD_sf"/>
</dbReference>
<dbReference type="SFLD" id="SFLDG00002">
    <property type="entry name" value="C1.7:_P-type_atpase_like"/>
    <property type="match status" value="1"/>
</dbReference>
<feature type="region of interest" description="Disordered" evidence="18">
    <location>
        <begin position="1"/>
        <end position="148"/>
    </location>
</feature>
<dbReference type="Gene3D" id="3.40.50.1000">
    <property type="entry name" value="HAD superfamily/HAD-like"/>
    <property type="match status" value="1"/>
</dbReference>
<feature type="active site" description="4-aspartylphosphate intermediate" evidence="14">
    <location>
        <position position="575"/>
    </location>
</feature>
<feature type="transmembrane region" description="Helical" evidence="17">
    <location>
        <begin position="1307"/>
        <end position="1327"/>
    </location>
</feature>
<dbReference type="GO" id="GO:0140326">
    <property type="term" value="F:ATPase-coupled intramembrane lipid transporter activity"/>
    <property type="evidence" value="ECO:0007669"/>
    <property type="project" value="UniProtKB-EC"/>
</dbReference>
<evidence type="ECO:0000256" key="18">
    <source>
        <dbReference type="SAM" id="MobiDB-lite"/>
    </source>
</evidence>
<protein>
    <recommendedName>
        <fullName evidence="17">Phospholipid-transporting ATPase</fullName>
        <ecNumber evidence="17">7.6.2.1</ecNumber>
    </recommendedName>
</protein>
<feature type="binding site" evidence="15">
    <location>
        <position position="1133"/>
    </location>
    <ligand>
        <name>ATP</name>
        <dbReference type="ChEBI" id="CHEBI:30616"/>
    </ligand>
</feature>
<keyword evidence="10 17" id="KW-1133">Transmembrane helix</keyword>
<evidence type="ECO:0000313" key="22">
    <source>
        <dbReference type="EMBL" id="KAG4425392.1"/>
    </source>
</evidence>
<dbReference type="Gene3D" id="2.70.150.10">
    <property type="entry name" value="Calcium-transporting ATPase, cytoplasmic transduction domain A"/>
    <property type="match status" value="1"/>
</dbReference>
<keyword evidence="7 15" id="KW-0067">ATP-binding</keyword>
<feature type="transmembrane region" description="Helical" evidence="17">
    <location>
        <begin position="1269"/>
        <end position="1287"/>
    </location>
</feature>
<dbReference type="InterPro" id="IPR008250">
    <property type="entry name" value="ATPase_P-typ_transduc_dom_A_sf"/>
</dbReference>
<feature type="compositionally biased region" description="Polar residues" evidence="18">
    <location>
        <begin position="131"/>
        <end position="145"/>
    </location>
</feature>
<evidence type="ECO:0000256" key="4">
    <source>
        <dbReference type="ARBA" id="ARBA00022692"/>
    </source>
</evidence>
<dbReference type="Pfam" id="PF00702">
    <property type="entry name" value="Hydrolase"/>
    <property type="match status" value="1"/>
</dbReference>
<evidence type="ECO:0000256" key="12">
    <source>
        <dbReference type="ARBA" id="ARBA00034036"/>
    </source>
</evidence>
<dbReference type="GO" id="GO:0032456">
    <property type="term" value="P:endocytic recycling"/>
    <property type="evidence" value="ECO:0007669"/>
    <property type="project" value="TreeGrafter"/>
</dbReference>
<feature type="binding site" evidence="15">
    <location>
        <position position="575"/>
    </location>
    <ligand>
        <name>ATP</name>
        <dbReference type="ChEBI" id="CHEBI:30616"/>
    </ligand>
</feature>
<dbReference type="GO" id="GO:0000287">
    <property type="term" value="F:magnesium ion binding"/>
    <property type="evidence" value="ECO:0007669"/>
    <property type="project" value="UniProtKB-UniRule"/>
</dbReference>
<feature type="binding site" evidence="15">
    <location>
        <position position="576"/>
    </location>
    <ligand>
        <name>ATP</name>
        <dbReference type="ChEBI" id="CHEBI:30616"/>
    </ligand>
</feature>
<dbReference type="FunFam" id="3.40.50.1000:FF:000172">
    <property type="entry name" value="Phospholipid-transporting ATPase"/>
    <property type="match status" value="1"/>
</dbReference>
<dbReference type="SFLD" id="SFLDF00027">
    <property type="entry name" value="p-type_atpase"/>
    <property type="match status" value="1"/>
</dbReference>
<dbReference type="GO" id="GO:0045332">
    <property type="term" value="P:phospholipid translocation"/>
    <property type="evidence" value="ECO:0007669"/>
    <property type="project" value="TreeGrafter"/>
</dbReference>
<feature type="binding site" evidence="16">
    <location>
        <position position="1129"/>
    </location>
    <ligand>
        <name>Mg(2+)</name>
        <dbReference type="ChEBI" id="CHEBI:18420"/>
    </ligand>
</feature>
<sequence length="1450" mass="161738">MGRPSSGASGFSASSDVQINNQDDVIPSDSGENTSGPSDGPGLAGGIPLTSSPLSPHSSASQSPATAPRWPSPAPPTRSRGFSLRRAAFAMNLSRSDQVQPDPEAIPQQKSSVVEKIQEESGNKRGDVQDTIISSSDQESSNDGKNNIPDAAVQRKALWSPKQHVSKVKSTFTQAIKIITRTKDIPPSKDGRHIDLNPSSQDDPIDERTGKPYIGNTITSSRYNIYNFLPRQLIFQFSRVSNFYFLCIAVLQLTGFSTTGTYSTLVPLMAFVSIAMAKEGFDDWRRHVLDRVENRNTVEVLRRGHSGQEDQWLEIKWSAVQVGDIVRLRRDDAVPADLAVIYSDGPNGMAYIDTAALDGESNLKAKQASPLLRKVCRDEKDLSRCQAHIVVEDPNIDLYNFDGRITVGDETLPLTGNEVIYRGSVLRNTACAYGMVINTGEECKIRMNAMKNPKAKAPSMQRIVNQVVVIIASFVMILTGLNNAAYGVWKSKEENDATYLMGASVGRGELFASSFVMFSTMIPLSLYISLEIVKVGQMYIMGDIEMYDAETDTPMEPRTNTINEELGQITHVFSDKTGTLTENIMRFRKMSVAGMAWLHDLDLKKGDGIEKILSGQTSIPPEKMRVFGHSKKVSDLGPLVASETRDSAFRGRRGQLSPTVTRTSTSQYELPSKRESTTEELVAYLQRRTDSPFVKKARFFLLAIALCHTALPETQEDGSIDYQAMSPDELALVRAARDLGFIVVDRPSQSITILSNDGDKQTSETYEVLDVVEFSSKRKRMSIIIRFPNGKICLFCKGADSTIIPRLKTATGAIQKDAEIRKSLTAKRRSEAQEELRRQSEDQPRSSLTRPSFSRNRSQVGRPSLVSRRSTADGRASIEFFGRVLHDSPRPSMVSRRSSTFANLNIDHSVASDDAATLVATLRHIHDFATEGLRTLMYGHRFLGDEEYQTWKKLFHEASTSLVNRQEMIDQASETLERDLDLTGATAIEDELQKGVPETIDKLRRAGMKVWMLTGDKRETAINIGHSCKLITSYSEVIVLDHEKNNVAEAIASALQDIHQGDIAHSVVVVDGQTLSDIETNPALANPFFELVIAANSVICCRASPTQKAFLVKTIRTKVKKSVTLAIGDSANDIAMIQEAHVGIGISGKEGMQAARTSDYSIGQFRFLQRLLLVHGRWNYVRTGKYILGTFWKEMMFFLTQAIYQGYNGFTGTSLYEYWSGSVINVIFCALCIIFLGMFEQDLQASTLLAVPELYRRGQVNGAFNLRKYAWWNFMAATDAVVIYYFVTLSYGMAKFNDVFVDSSDIFAFGQLAFAICVVVINTKLLVLEMHNRTIISFIGWFCGIGGWWLWNLIINQVYDPATSFYGVKHGFVDRFGRSSLWWLTLIVAAAAVLLWEVAVSAVRIAWWPDEVDVFQELERDPVWKRRFEGIARGEERDVEREEEEEEDRR</sequence>
<keyword evidence="11 17" id="KW-0472">Membrane</keyword>
<dbReference type="PANTHER" id="PTHR24092:SF174">
    <property type="entry name" value="PHOSPHOLIPID-TRANSPORTING ATPASE DNF3-RELATED"/>
    <property type="match status" value="1"/>
</dbReference>
<evidence type="ECO:0000256" key="11">
    <source>
        <dbReference type="ARBA" id="ARBA00023136"/>
    </source>
</evidence>
<comment type="cofactor">
    <cofactor evidence="16">
        <name>Mg(2+)</name>
        <dbReference type="ChEBI" id="CHEBI:18420"/>
    </cofactor>
</comment>
<dbReference type="GO" id="GO:0006892">
    <property type="term" value="P:post-Golgi vesicle-mediated transport"/>
    <property type="evidence" value="ECO:0007669"/>
    <property type="project" value="TreeGrafter"/>
</dbReference>
<feature type="binding site" evidence="16">
    <location>
        <position position="575"/>
    </location>
    <ligand>
        <name>Mg(2+)</name>
        <dbReference type="ChEBI" id="CHEBI:18420"/>
    </ligand>
</feature>
<dbReference type="InterPro" id="IPR001757">
    <property type="entry name" value="P_typ_ATPase"/>
</dbReference>
<dbReference type="GO" id="GO:0005886">
    <property type="term" value="C:plasma membrane"/>
    <property type="evidence" value="ECO:0007669"/>
    <property type="project" value="TreeGrafter"/>
</dbReference>
<evidence type="ECO:0000256" key="3">
    <source>
        <dbReference type="ARBA" id="ARBA00008109"/>
    </source>
</evidence>
<dbReference type="NCBIfam" id="TIGR01652">
    <property type="entry name" value="ATPase-Plipid"/>
    <property type="match status" value="2"/>
</dbReference>
<feature type="transmembrane region" description="Helical" evidence="17">
    <location>
        <begin position="1334"/>
        <end position="1351"/>
    </location>
</feature>
<feature type="binding site" evidence="15">
    <location>
        <position position="729"/>
    </location>
    <ligand>
        <name>ATP</name>
        <dbReference type="ChEBI" id="CHEBI:30616"/>
    </ligand>
</feature>
<dbReference type="GO" id="GO:0016887">
    <property type="term" value="F:ATP hydrolysis activity"/>
    <property type="evidence" value="ECO:0007669"/>
    <property type="project" value="InterPro"/>
</dbReference>
<dbReference type="SUPFAM" id="SSF56784">
    <property type="entry name" value="HAD-like"/>
    <property type="match status" value="1"/>
</dbReference>
<dbReference type="InterPro" id="IPR006539">
    <property type="entry name" value="P-type_ATPase_IV"/>
</dbReference>
<evidence type="ECO:0000256" key="5">
    <source>
        <dbReference type="ARBA" id="ARBA00022723"/>
    </source>
</evidence>
<dbReference type="InterPro" id="IPR032631">
    <property type="entry name" value="P-type_ATPase_N"/>
</dbReference>
<comment type="subcellular location">
    <subcellularLocation>
        <location evidence="2">Endomembrane system</location>
    </subcellularLocation>
    <subcellularLocation>
        <location evidence="1 17">Membrane</location>
        <topology evidence="1 17">Multi-pass membrane protein</topology>
    </subcellularLocation>
</comment>
<keyword evidence="23" id="KW-1185">Reference proteome</keyword>
<keyword evidence="9 17" id="KW-1278">Translocase</keyword>
<comment type="caution">
    <text evidence="22">The sequence shown here is derived from an EMBL/GenBank/DDBJ whole genome shotgun (WGS) entry which is preliminary data.</text>
</comment>
<name>A0A8H8BVH1_9HELO</name>
<feature type="binding site" evidence="16">
    <location>
        <position position="1133"/>
    </location>
    <ligand>
        <name>Mg(2+)</name>
        <dbReference type="ChEBI" id="CHEBI:18420"/>
    </ligand>
</feature>
<dbReference type="SFLD" id="SFLDS00003">
    <property type="entry name" value="Haloacid_Dehalogenase"/>
    <property type="match status" value="1"/>
</dbReference>
<keyword evidence="5 16" id="KW-0479">Metal-binding</keyword>
<evidence type="ECO:0000256" key="6">
    <source>
        <dbReference type="ARBA" id="ARBA00022741"/>
    </source>
</evidence>
<evidence type="ECO:0000256" key="13">
    <source>
        <dbReference type="ARBA" id="ARBA00049128"/>
    </source>
</evidence>
<feature type="binding site" evidence="15">
    <location>
        <position position="797"/>
    </location>
    <ligand>
        <name>ATP</name>
        <dbReference type="ChEBI" id="CHEBI:30616"/>
    </ligand>
</feature>
<dbReference type="InterPro" id="IPR032630">
    <property type="entry name" value="P_typ_ATPase_c"/>
</dbReference>
<feature type="binding site" evidence="15">
    <location>
        <position position="774"/>
    </location>
    <ligand>
        <name>ATP</name>
        <dbReference type="ChEBI" id="CHEBI:30616"/>
    </ligand>
</feature>
<feature type="transmembrane region" description="Helical" evidence="17">
    <location>
        <begin position="510"/>
        <end position="530"/>
    </location>
</feature>
<feature type="region of interest" description="Disordered" evidence="18">
    <location>
        <begin position="183"/>
        <end position="212"/>
    </location>
</feature>
<feature type="transmembrane region" description="Helical" evidence="17">
    <location>
        <begin position="1219"/>
        <end position="1239"/>
    </location>
</feature>
<feature type="binding site" evidence="15">
    <location>
        <position position="1016"/>
    </location>
    <ligand>
        <name>ATP</name>
        <dbReference type="ChEBI" id="CHEBI:30616"/>
    </ligand>
</feature>
<evidence type="ECO:0000256" key="8">
    <source>
        <dbReference type="ARBA" id="ARBA00022842"/>
    </source>
</evidence>
<dbReference type="SUPFAM" id="SSF81653">
    <property type="entry name" value="Calcium ATPase, transduction domain A"/>
    <property type="match status" value="1"/>
</dbReference>
<feature type="compositionally biased region" description="Basic and acidic residues" evidence="18">
    <location>
        <begin position="825"/>
        <end position="844"/>
    </location>
</feature>
<dbReference type="PROSITE" id="PS00154">
    <property type="entry name" value="ATPASE_E1_E2"/>
    <property type="match status" value="1"/>
</dbReference>
<keyword evidence="4 17" id="KW-0812">Transmembrane</keyword>
<dbReference type="GO" id="GO:0005802">
    <property type="term" value="C:trans-Golgi network"/>
    <property type="evidence" value="ECO:0007669"/>
    <property type="project" value="TreeGrafter"/>
</dbReference>
<keyword evidence="6 15" id="KW-0547">Nucleotide-binding</keyword>
<evidence type="ECO:0000256" key="16">
    <source>
        <dbReference type="PIRSR" id="PIRSR606539-3"/>
    </source>
</evidence>
<feature type="binding site" evidence="15">
    <location>
        <position position="1102"/>
    </location>
    <ligand>
        <name>ATP</name>
        <dbReference type="ChEBI" id="CHEBI:30616"/>
    </ligand>
</feature>
<evidence type="ECO:0000256" key="7">
    <source>
        <dbReference type="ARBA" id="ARBA00022840"/>
    </source>
</evidence>
<dbReference type="Proteomes" id="UP000664132">
    <property type="component" value="Unassembled WGS sequence"/>
</dbReference>
<feature type="transmembrane region" description="Helical" evidence="17">
    <location>
        <begin position="1381"/>
        <end position="1400"/>
    </location>
</feature>
<comment type="similarity">
    <text evidence="3 17">Belongs to the cation transport ATPase (P-type) (TC 3.A.3) family. Type IV subfamily.</text>
</comment>
<feature type="binding site" evidence="15">
    <location>
        <position position="577"/>
    </location>
    <ligand>
        <name>ATP</name>
        <dbReference type="ChEBI" id="CHEBI:30616"/>
    </ligand>
</feature>
<proteinExistence type="inferred from homology"/>
<comment type="catalytic activity">
    <reaction evidence="12 17">
        <text>ATP + H2O + phospholipidSide 1 = ADP + phosphate + phospholipidSide 2.</text>
        <dbReference type="EC" id="7.6.2.1"/>
    </reaction>
</comment>
<gene>
    <name evidence="22" type="ORF">IFR04_001542</name>
</gene>
<feature type="binding site" evidence="15">
    <location>
        <position position="934"/>
    </location>
    <ligand>
        <name>ATP</name>
        <dbReference type="ChEBI" id="CHEBI:30616"/>
    </ligand>
</feature>
<evidence type="ECO:0000313" key="23">
    <source>
        <dbReference type="Proteomes" id="UP000664132"/>
    </source>
</evidence>
<dbReference type="InterPro" id="IPR036412">
    <property type="entry name" value="HAD-like_sf"/>
</dbReference>
<dbReference type="Pfam" id="PF16209">
    <property type="entry name" value="PhoLip_ATPase_N"/>
    <property type="match status" value="1"/>
</dbReference>
<dbReference type="SUPFAM" id="SSF81665">
    <property type="entry name" value="Calcium ATPase, transmembrane domain M"/>
    <property type="match status" value="1"/>
</dbReference>
<dbReference type="GO" id="GO:0005524">
    <property type="term" value="F:ATP binding"/>
    <property type="evidence" value="ECO:0007669"/>
    <property type="project" value="UniProtKB-UniRule"/>
</dbReference>
<evidence type="ECO:0000256" key="2">
    <source>
        <dbReference type="ARBA" id="ARBA00004308"/>
    </source>
</evidence>
<dbReference type="PRINTS" id="PR00119">
    <property type="entry name" value="CATATPASE"/>
</dbReference>
<feature type="domain" description="P-type ATPase A" evidence="19">
    <location>
        <begin position="298"/>
        <end position="368"/>
    </location>
</feature>
<dbReference type="InterPro" id="IPR018303">
    <property type="entry name" value="ATPase_P-typ_P_site"/>
</dbReference>
<feature type="domain" description="P-type ATPase N-terminal" evidence="20">
    <location>
        <begin position="208"/>
        <end position="264"/>
    </location>
</feature>
<dbReference type="EC" id="7.6.2.1" evidence="17"/>
<feature type="compositionally biased region" description="Low complexity" evidence="18">
    <location>
        <begin position="1"/>
        <end position="15"/>
    </location>
</feature>
<feature type="binding site" evidence="15">
    <location>
        <position position="1132"/>
    </location>
    <ligand>
        <name>ATP</name>
        <dbReference type="ChEBI" id="CHEBI:30616"/>
    </ligand>
</feature>
<feature type="binding site" evidence="16">
    <location>
        <position position="577"/>
    </location>
    <ligand>
        <name>Mg(2+)</name>
        <dbReference type="ChEBI" id="CHEBI:18420"/>
    </ligand>
</feature>
<comment type="catalytic activity">
    <reaction evidence="13">
        <text>a 1,2-diacyl-sn-glycero-3-phosphoethanolamine(out) + ATP + H2O = a 1,2-diacyl-sn-glycero-3-phosphoethanolamine(in) + ADP + phosphate + H(+)</text>
        <dbReference type="Rhea" id="RHEA:66132"/>
        <dbReference type="ChEBI" id="CHEBI:15377"/>
        <dbReference type="ChEBI" id="CHEBI:15378"/>
        <dbReference type="ChEBI" id="CHEBI:30616"/>
        <dbReference type="ChEBI" id="CHEBI:43474"/>
        <dbReference type="ChEBI" id="CHEBI:64612"/>
        <dbReference type="ChEBI" id="CHEBI:456216"/>
    </reaction>
    <physiologicalReaction direction="left-to-right" evidence="13">
        <dbReference type="Rhea" id="RHEA:66133"/>
    </physiologicalReaction>
</comment>
<evidence type="ECO:0000256" key="14">
    <source>
        <dbReference type="PIRSR" id="PIRSR606539-1"/>
    </source>
</evidence>
<feature type="compositionally biased region" description="Polar residues" evidence="18">
    <location>
        <begin position="845"/>
        <end position="861"/>
    </location>
</feature>
<dbReference type="NCBIfam" id="TIGR01494">
    <property type="entry name" value="ATPase_P-type"/>
    <property type="match status" value="2"/>
</dbReference>
<feature type="binding site" evidence="15">
    <location>
        <position position="1108"/>
    </location>
    <ligand>
        <name>ATP</name>
        <dbReference type="ChEBI" id="CHEBI:30616"/>
    </ligand>
</feature>
<dbReference type="Pfam" id="PF16212">
    <property type="entry name" value="PhoLip_ATPase_C"/>
    <property type="match status" value="1"/>
</dbReference>
<evidence type="ECO:0000256" key="9">
    <source>
        <dbReference type="ARBA" id="ARBA00022967"/>
    </source>
</evidence>
<evidence type="ECO:0000256" key="15">
    <source>
        <dbReference type="PIRSR" id="PIRSR606539-2"/>
    </source>
</evidence>
<organism evidence="22 23">
    <name type="scientific">Cadophora malorum</name>
    <dbReference type="NCBI Taxonomy" id="108018"/>
    <lineage>
        <taxon>Eukaryota</taxon>
        <taxon>Fungi</taxon>
        <taxon>Dikarya</taxon>
        <taxon>Ascomycota</taxon>
        <taxon>Pezizomycotina</taxon>
        <taxon>Leotiomycetes</taxon>
        <taxon>Helotiales</taxon>
        <taxon>Ploettnerulaceae</taxon>
        <taxon>Cadophora</taxon>
    </lineage>
</organism>
<dbReference type="SUPFAM" id="SSF81660">
    <property type="entry name" value="Metal cation-transporting ATPase, ATP-binding domain N"/>
    <property type="match status" value="1"/>
</dbReference>
<feature type="compositionally biased region" description="Basic and acidic residues" evidence="18">
    <location>
        <begin position="183"/>
        <end position="195"/>
    </location>
</feature>
<evidence type="ECO:0000259" key="19">
    <source>
        <dbReference type="Pfam" id="PF00122"/>
    </source>
</evidence>
<dbReference type="Pfam" id="PF00122">
    <property type="entry name" value="E1-E2_ATPase"/>
    <property type="match status" value="1"/>
</dbReference>
<dbReference type="EMBL" id="JAFJYH010000011">
    <property type="protein sequence ID" value="KAG4425392.1"/>
    <property type="molecule type" value="Genomic_DNA"/>
</dbReference>
<dbReference type="InterPro" id="IPR044492">
    <property type="entry name" value="P_typ_ATPase_HD_dom"/>
</dbReference>
<dbReference type="InterPro" id="IPR059000">
    <property type="entry name" value="ATPase_P-type_domA"/>
</dbReference>
<feature type="domain" description="P-type ATPase C-terminal" evidence="21">
    <location>
        <begin position="1155"/>
        <end position="1409"/>
    </location>
</feature>
<evidence type="ECO:0000256" key="1">
    <source>
        <dbReference type="ARBA" id="ARBA00004141"/>
    </source>
</evidence>
<keyword evidence="8 16" id="KW-0460">Magnesium</keyword>
<dbReference type="Pfam" id="PF13246">
    <property type="entry name" value="Cation_ATPase"/>
    <property type="match status" value="1"/>
</dbReference>